<evidence type="ECO:0000313" key="2">
    <source>
        <dbReference type="EMBL" id="MBX58428.1"/>
    </source>
</evidence>
<dbReference type="EMBL" id="GGEC01077944">
    <property type="protein sequence ID" value="MBX58428.1"/>
    <property type="molecule type" value="Transcribed_RNA"/>
</dbReference>
<reference evidence="2" key="1">
    <citation type="submission" date="2018-02" db="EMBL/GenBank/DDBJ databases">
        <title>Rhizophora mucronata_Transcriptome.</title>
        <authorList>
            <person name="Meera S.P."/>
            <person name="Sreeshan A."/>
            <person name="Augustine A."/>
        </authorList>
    </citation>
    <scope>NUCLEOTIDE SEQUENCE</scope>
    <source>
        <tissue evidence="2">Leaf</tissue>
    </source>
</reference>
<keyword evidence="1" id="KW-0812">Transmembrane</keyword>
<dbReference type="AlphaFoldDB" id="A0A2P2PUM1"/>
<accession>A0A2P2PUM1</accession>
<protein>
    <submittedName>
        <fullName evidence="2">Uncharacterized protein</fullName>
    </submittedName>
</protein>
<keyword evidence="1" id="KW-1133">Transmembrane helix</keyword>
<name>A0A2P2PUM1_RHIMU</name>
<proteinExistence type="predicted"/>
<organism evidence="2">
    <name type="scientific">Rhizophora mucronata</name>
    <name type="common">Asiatic mangrove</name>
    <dbReference type="NCBI Taxonomy" id="61149"/>
    <lineage>
        <taxon>Eukaryota</taxon>
        <taxon>Viridiplantae</taxon>
        <taxon>Streptophyta</taxon>
        <taxon>Embryophyta</taxon>
        <taxon>Tracheophyta</taxon>
        <taxon>Spermatophyta</taxon>
        <taxon>Magnoliopsida</taxon>
        <taxon>eudicotyledons</taxon>
        <taxon>Gunneridae</taxon>
        <taxon>Pentapetalae</taxon>
        <taxon>rosids</taxon>
        <taxon>fabids</taxon>
        <taxon>Malpighiales</taxon>
        <taxon>Rhizophoraceae</taxon>
        <taxon>Rhizophora</taxon>
    </lineage>
</organism>
<evidence type="ECO:0000256" key="1">
    <source>
        <dbReference type="SAM" id="Phobius"/>
    </source>
</evidence>
<feature type="transmembrane region" description="Helical" evidence="1">
    <location>
        <begin position="20"/>
        <end position="42"/>
    </location>
</feature>
<sequence length="50" mass="5691">MRVYLYGKVLGTYAKLNSFYSLYIFVLLFVLCQDLGKIIALLSGNSVILR</sequence>
<keyword evidence="1" id="KW-0472">Membrane</keyword>